<comment type="subcellular location">
    <subcellularLocation>
        <location evidence="1">Membrane</location>
        <topology evidence="1">Multi-pass membrane protein</topology>
    </subcellularLocation>
</comment>
<dbReference type="NCBIfam" id="TIGR00879">
    <property type="entry name" value="SP"/>
    <property type="match status" value="1"/>
</dbReference>
<dbReference type="GO" id="GO:0016020">
    <property type="term" value="C:membrane"/>
    <property type="evidence" value="ECO:0007669"/>
    <property type="project" value="UniProtKB-SubCell"/>
</dbReference>
<feature type="transmembrane region" description="Helical" evidence="8">
    <location>
        <begin position="148"/>
        <end position="166"/>
    </location>
</feature>
<dbReference type="PROSITE" id="PS50850">
    <property type="entry name" value="MFS"/>
    <property type="match status" value="1"/>
</dbReference>
<name>A0A8J2IJ59_FUSEQ</name>
<organism evidence="10 11">
    <name type="scientific">Fusarium equiseti</name>
    <name type="common">Fusarium scirpi</name>
    <dbReference type="NCBI Taxonomy" id="61235"/>
    <lineage>
        <taxon>Eukaryota</taxon>
        <taxon>Fungi</taxon>
        <taxon>Dikarya</taxon>
        <taxon>Ascomycota</taxon>
        <taxon>Pezizomycotina</taxon>
        <taxon>Sordariomycetes</taxon>
        <taxon>Hypocreomycetidae</taxon>
        <taxon>Hypocreales</taxon>
        <taxon>Nectriaceae</taxon>
        <taxon>Fusarium</taxon>
        <taxon>Fusarium incarnatum-equiseti species complex</taxon>
    </lineage>
</organism>
<accession>A0A8J2IJ59</accession>
<dbReference type="Proteomes" id="UP000693738">
    <property type="component" value="Unassembled WGS sequence"/>
</dbReference>
<dbReference type="InterPro" id="IPR020846">
    <property type="entry name" value="MFS_dom"/>
</dbReference>
<evidence type="ECO:0000256" key="6">
    <source>
        <dbReference type="ARBA" id="ARBA00023136"/>
    </source>
</evidence>
<evidence type="ECO:0000256" key="5">
    <source>
        <dbReference type="ARBA" id="ARBA00022989"/>
    </source>
</evidence>
<feature type="domain" description="Major facilitator superfamily (MFS) profile" evidence="9">
    <location>
        <begin position="80"/>
        <end position="523"/>
    </location>
</feature>
<keyword evidence="3 7" id="KW-0813">Transport</keyword>
<dbReference type="AlphaFoldDB" id="A0A8J2IJ59"/>
<dbReference type="InterPro" id="IPR050360">
    <property type="entry name" value="MFS_Sugar_Transporters"/>
</dbReference>
<gene>
    <name evidence="10" type="ORF">FEQUK3_LOCUS4055</name>
</gene>
<dbReference type="Pfam" id="PF00083">
    <property type="entry name" value="Sugar_tr"/>
    <property type="match status" value="1"/>
</dbReference>
<feature type="transmembrane region" description="Helical" evidence="8">
    <location>
        <begin position="178"/>
        <end position="198"/>
    </location>
</feature>
<dbReference type="InterPro" id="IPR005828">
    <property type="entry name" value="MFS_sugar_transport-like"/>
</dbReference>
<comment type="caution">
    <text evidence="10">The sequence shown here is derived from an EMBL/GenBank/DDBJ whole genome shotgun (WGS) entry which is preliminary data.</text>
</comment>
<evidence type="ECO:0000313" key="10">
    <source>
        <dbReference type="EMBL" id="CAG7558345.1"/>
    </source>
</evidence>
<evidence type="ECO:0000256" key="8">
    <source>
        <dbReference type="SAM" id="Phobius"/>
    </source>
</evidence>
<dbReference type="EMBL" id="CAJSTJ010000123">
    <property type="protein sequence ID" value="CAG7558345.1"/>
    <property type="molecule type" value="Genomic_DNA"/>
</dbReference>
<keyword evidence="4 8" id="KW-0812">Transmembrane</keyword>
<dbReference type="InterPro" id="IPR003663">
    <property type="entry name" value="Sugar/inositol_transpt"/>
</dbReference>
<proteinExistence type="inferred from homology"/>
<protein>
    <recommendedName>
        <fullName evidence="9">Major facilitator superfamily (MFS) profile domain-containing protein</fullName>
    </recommendedName>
</protein>
<evidence type="ECO:0000256" key="2">
    <source>
        <dbReference type="ARBA" id="ARBA00010992"/>
    </source>
</evidence>
<evidence type="ECO:0000256" key="7">
    <source>
        <dbReference type="RuleBase" id="RU003346"/>
    </source>
</evidence>
<dbReference type="FunFam" id="1.20.1250.20:FF:000117">
    <property type="entry name" value="MFS hexose transporter"/>
    <property type="match status" value="1"/>
</dbReference>
<evidence type="ECO:0000256" key="3">
    <source>
        <dbReference type="ARBA" id="ARBA00022448"/>
    </source>
</evidence>
<evidence type="ECO:0000256" key="1">
    <source>
        <dbReference type="ARBA" id="ARBA00004141"/>
    </source>
</evidence>
<keyword evidence="6 8" id="KW-0472">Membrane</keyword>
<sequence length="567" mass="63322">MSGLVLKQNLPLHPYSGVLFLHRIKHPCTLPTNSVPLFTMPFAVGASVTKQDLAVAQAEAPALAKVKWWADPGMRVLYFYAAILCVCSATTGYDGSMLNTSQAMDDWQDYFGHPTGSKLGILNSIYQIGSIASFPFAPYMADHFGRKIPIAVGCLIMILGAFLSAFTDGYGMYLGGRFLVGFGNSLAQLSCPVLLTEICHPQHRAIVSAIYNCLWNLGATLCAFIGLGTININSNWSWRSITVIQAVPSLIQISFIWWIPESPRWLMAHERHEEALDILAKYHANGDKNNQTVQFEYKEIKDTIALEYQAQKTGSYLDFLRTRGNRYRLMLLISLGIISQYSGNALISNYSNIIYTGAGITDQAAKTGLNAGENMLKLFVAIGCSMGIDKFGRRPLFLTATVGMLIFFLIWTIVAARFEATGEVEIKKLGYPQIALIWLFDVCYSIAWSGLIVAYALEICPFRLRARGLMIMNFFIQVALTIGNQTNPIALENLPNNWNFWCFYTVWIAVELVFVFFFYVETKGPTLEEIARIFDGDDANVATVQLEDTEKQADIEHVHDNAQRKEL</sequence>
<evidence type="ECO:0000256" key="4">
    <source>
        <dbReference type="ARBA" id="ARBA00022692"/>
    </source>
</evidence>
<feature type="transmembrane region" description="Helical" evidence="8">
    <location>
        <begin position="498"/>
        <end position="520"/>
    </location>
</feature>
<keyword evidence="5 8" id="KW-1133">Transmembrane helix</keyword>
<reference evidence="10" key="1">
    <citation type="submission" date="2021-05" db="EMBL/GenBank/DDBJ databases">
        <authorList>
            <person name="Khan N."/>
        </authorList>
    </citation>
    <scope>NUCLEOTIDE SEQUENCE</scope>
</reference>
<feature type="transmembrane region" description="Helical" evidence="8">
    <location>
        <begin position="396"/>
        <end position="416"/>
    </location>
</feature>
<feature type="transmembrane region" description="Helical" evidence="8">
    <location>
        <begin position="436"/>
        <end position="457"/>
    </location>
</feature>
<feature type="transmembrane region" description="Helical" evidence="8">
    <location>
        <begin position="210"/>
        <end position="230"/>
    </location>
</feature>
<dbReference type="PANTHER" id="PTHR48022">
    <property type="entry name" value="PLASTIDIC GLUCOSE TRANSPORTER 4"/>
    <property type="match status" value="1"/>
</dbReference>
<feature type="transmembrane region" description="Helical" evidence="8">
    <location>
        <begin position="469"/>
        <end position="486"/>
    </location>
</feature>
<dbReference type="GO" id="GO:0005351">
    <property type="term" value="F:carbohydrate:proton symporter activity"/>
    <property type="evidence" value="ECO:0007669"/>
    <property type="project" value="TreeGrafter"/>
</dbReference>
<evidence type="ECO:0000313" key="11">
    <source>
        <dbReference type="Proteomes" id="UP000693738"/>
    </source>
</evidence>
<comment type="similarity">
    <text evidence="2 7">Belongs to the major facilitator superfamily. Sugar transporter (TC 2.A.1.1) family.</text>
</comment>
<feature type="transmembrane region" description="Helical" evidence="8">
    <location>
        <begin position="77"/>
        <end position="99"/>
    </location>
</feature>
<evidence type="ECO:0000259" key="9">
    <source>
        <dbReference type="PROSITE" id="PS50850"/>
    </source>
</evidence>
<dbReference type="PANTHER" id="PTHR48022:SF31">
    <property type="entry name" value="HEXOSE TRANSPORTER"/>
    <property type="match status" value="1"/>
</dbReference>